<dbReference type="InterPro" id="IPR051311">
    <property type="entry name" value="DedA_domain"/>
</dbReference>
<keyword evidence="1" id="KW-0472">Membrane</keyword>
<feature type="transmembrane region" description="Helical" evidence="1">
    <location>
        <begin position="100"/>
        <end position="119"/>
    </location>
</feature>
<dbReference type="PANTHER" id="PTHR42709:SF11">
    <property type="entry name" value="DEDA FAMILY PROTEIN"/>
    <property type="match status" value="1"/>
</dbReference>
<feature type="transmembrane region" description="Helical" evidence="1">
    <location>
        <begin position="23"/>
        <end position="45"/>
    </location>
</feature>
<accession>A0A6S6TSM8</accession>
<feature type="domain" description="VTT" evidence="2">
    <location>
        <begin position="42"/>
        <end position="154"/>
    </location>
</feature>
<keyword evidence="1" id="KW-0812">Transmembrane</keyword>
<name>A0A6S6TSM8_9GAMM</name>
<dbReference type="Pfam" id="PF09335">
    <property type="entry name" value="VTT_dom"/>
    <property type="match status" value="1"/>
</dbReference>
<protein>
    <submittedName>
        <fullName evidence="3">FIG139438: lipoprotein B</fullName>
    </submittedName>
</protein>
<gene>
    <name evidence="3" type="ORF">HELGO_WM4905</name>
</gene>
<organism evidence="3">
    <name type="scientific">uncultured Thiotrichaceae bacterium</name>
    <dbReference type="NCBI Taxonomy" id="298394"/>
    <lineage>
        <taxon>Bacteria</taxon>
        <taxon>Pseudomonadati</taxon>
        <taxon>Pseudomonadota</taxon>
        <taxon>Gammaproteobacteria</taxon>
        <taxon>Thiotrichales</taxon>
        <taxon>Thiotrichaceae</taxon>
        <taxon>environmental samples</taxon>
    </lineage>
</organism>
<sequence>MQLFGSLYDKVMGWSKHRHAPKYLAGVSFAEASFFPIPVAVMLLPMALAKPAKAWNLAFITLVASVLGGIAGYLIGWGAYELVEPLFSHKADKLEVAKDWFAEYGVWIVLMAGFSPVPYKIFTITAGLLSMAFIPFVIASIIGRASQFYLIAFLAWKFGPSMEPKIRQYIEWLGWLVVILISALLLWMNLR</sequence>
<dbReference type="InterPro" id="IPR032816">
    <property type="entry name" value="VTT_dom"/>
</dbReference>
<reference evidence="3" key="1">
    <citation type="submission" date="2020-01" db="EMBL/GenBank/DDBJ databases">
        <authorList>
            <person name="Meier V. D."/>
            <person name="Meier V D."/>
        </authorList>
    </citation>
    <scope>NUCLEOTIDE SEQUENCE</scope>
    <source>
        <strain evidence="3">HLG_WM_MAG_07</strain>
    </source>
</reference>
<dbReference type="PANTHER" id="PTHR42709">
    <property type="entry name" value="ALKALINE PHOSPHATASE LIKE PROTEIN"/>
    <property type="match status" value="1"/>
</dbReference>
<dbReference type="AlphaFoldDB" id="A0A6S6TSM8"/>
<dbReference type="EMBL" id="CACVAY010000084">
    <property type="protein sequence ID" value="CAA6818086.1"/>
    <property type="molecule type" value="Genomic_DNA"/>
</dbReference>
<evidence type="ECO:0000256" key="1">
    <source>
        <dbReference type="SAM" id="Phobius"/>
    </source>
</evidence>
<evidence type="ECO:0000313" key="3">
    <source>
        <dbReference type="EMBL" id="CAA6818086.1"/>
    </source>
</evidence>
<feature type="transmembrane region" description="Helical" evidence="1">
    <location>
        <begin position="57"/>
        <end position="80"/>
    </location>
</feature>
<keyword evidence="3" id="KW-0449">Lipoprotein</keyword>
<feature type="transmembrane region" description="Helical" evidence="1">
    <location>
        <begin position="172"/>
        <end position="190"/>
    </location>
</feature>
<proteinExistence type="predicted"/>
<evidence type="ECO:0000259" key="2">
    <source>
        <dbReference type="Pfam" id="PF09335"/>
    </source>
</evidence>
<dbReference type="GO" id="GO:0005886">
    <property type="term" value="C:plasma membrane"/>
    <property type="evidence" value="ECO:0007669"/>
    <property type="project" value="UniProtKB-ARBA"/>
</dbReference>
<keyword evidence="1" id="KW-1133">Transmembrane helix</keyword>
<feature type="transmembrane region" description="Helical" evidence="1">
    <location>
        <begin position="131"/>
        <end position="152"/>
    </location>
</feature>